<dbReference type="GO" id="GO:0052621">
    <property type="term" value="F:diguanylate cyclase activity"/>
    <property type="evidence" value="ECO:0007669"/>
    <property type="project" value="UniProtKB-EC"/>
</dbReference>
<dbReference type="GO" id="GO:0005886">
    <property type="term" value="C:plasma membrane"/>
    <property type="evidence" value="ECO:0007669"/>
    <property type="project" value="TreeGrafter"/>
</dbReference>
<name>A0A1K0IT84_CUPNE</name>
<dbReference type="PROSITE" id="PS50887">
    <property type="entry name" value="GGDEF"/>
    <property type="match status" value="1"/>
</dbReference>
<keyword evidence="5" id="KW-0548">Nucleotidyltransferase</keyword>
<dbReference type="Gene3D" id="3.30.70.270">
    <property type="match status" value="1"/>
</dbReference>
<dbReference type="InterPro" id="IPR029787">
    <property type="entry name" value="Nucleotide_cyclase"/>
</dbReference>
<accession>A0A1K0IT84</accession>
<keyword evidence="3" id="KW-1133">Transmembrane helix</keyword>
<proteinExistence type="predicted"/>
<evidence type="ECO:0000256" key="1">
    <source>
        <dbReference type="ARBA" id="ARBA00012528"/>
    </source>
</evidence>
<dbReference type="InterPro" id="IPR050469">
    <property type="entry name" value="Diguanylate_Cyclase"/>
</dbReference>
<reference evidence="5" key="1">
    <citation type="submission" date="2016-09" db="EMBL/GenBank/DDBJ databases">
        <authorList>
            <person name="Capua I."/>
            <person name="De Benedictis P."/>
            <person name="Joannis T."/>
            <person name="Lombin L.H."/>
            <person name="Cattoli G."/>
        </authorList>
    </citation>
    <scope>NUCLEOTIDE SEQUENCE</scope>
    <source>
        <strain evidence="5">B9</strain>
    </source>
</reference>
<dbReference type="GO" id="GO:0043709">
    <property type="term" value="P:cell adhesion involved in single-species biofilm formation"/>
    <property type="evidence" value="ECO:0007669"/>
    <property type="project" value="TreeGrafter"/>
</dbReference>
<dbReference type="PANTHER" id="PTHR45138">
    <property type="entry name" value="REGULATORY COMPONENTS OF SENSORY TRANSDUCTION SYSTEM"/>
    <property type="match status" value="1"/>
</dbReference>
<feature type="transmembrane region" description="Helical" evidence="3">
    <location>
        <begin position="65"/>
        <end position="85"/>
    </location>
</feature>
<feature type="domain" description="GGDEF" evidence="4">
    <location>
        <begin position="286"/>
        <end position="421"/>
    </location>
</feature>
<dbReference type="FunFam" id="3.30.70.270:FF:000001">
    <property type="entry name" value="Diguanylate cyclase domain protein"/>
    <property type="match status" value="1"/>
</dbReference>
<keyword evidence="3" id="KW-0472">Membrane</keyword>
<keyword evidence="3" id="KW-0812">Transmembrane</keyword>
<protein>
    <recommendedName>
        <fullName evidence="1">diguanylate cyclase</fullName>
        <ecNumber evidence="1">2.7.7.65</ecNumber>
    </recommendedName>
</protein>
<feature type="transmembrane region" description="Helical" evidence="3">
    <location>
        <begin position="145"/>
        <end position="164"/>
    </location>
</feature>
<evidence type="ECO:0000256" key="2">
    <source>
        <dbReference type="ARBA" id="ARBA00034247"/>
    </source>
</evidence>
<dbReference type="SMART" id="SM00267">
    <property type="entry name" value="GGDEF"/>
    <property type="match status" value="1"/>
</dbReference>
<dbReference type="Pfam" id="PF00990">
    <property type="entry name" value="GGDEF"/>
    <property type="match status" value="1"/>
</dbReference>
<organism evidence="5">
    <name type="scientific">Cupriavidus necator</name>
    <name type="common">Alcaligenes eutrophus</name>
    <name type="synonym">Ralstonia eutropha</name>
    <dbReference type="NCBI Taxonomy" id="106590"/>
    <lineage>
        <taxon>Bacteria</taxon>
        <taxon>Pseudomonadati</taxon>
        <taxon>Pseudomonadota</taxon>
        <taxon>Betaproteobacteria</taxon>
        <taxon>Burkholderiales</taxon>
        <taxon>Burkholderiaceae</taxon>
        <taxon>Cupriavidus</taxon>
    </lineage>
</organism>
<sequence length="444" mass="45821">MPATRPCGLMPAARYDGAADGILEEIPVHLDQQTIAVVMMVFFCSTLIIAAGLVFALRASEAGRLWAFGHVLVSAAGLALAISAASGTGQLGTLGALAFVAGWLLIYRGVRVYYGVPAHPAALAAAGVIVLGLIAATSGMPDGQQVVLCIVYGLLALVSLATFATLARAGRGRRGIGAPLVLVASLVHLATQLAGFSHAMNLPVAGAAGAAPLTLFFAGPAGSGWVLAPLIATLLGLFGFTVMAMEQIVAHNESGARVDALTGLLNRGALEMSALSLVARWQRDGQALSCLVIDIDYFKQVNDTFGHHAGDAVLREVAHALDNSRRASDVAGRYGGEEFCILCPHTDEQQASALANRILRKVRAIELPAGHGHASVSIGVAQLRGGPGSKEALWRLLFADADRALYHAKEHGRDRYVLASSMAAPAAASASPASLLAPEPDLAG</sequence>
<dbReference type="CDD" id="cd01949">
    <property type="entry name" value="GGDEF"/>
    <property type="match status" value="1"/>
</dbReference>
<dbReference type="EMBL" id="FMSH01000199">
    <property type="protein sequence ID" value="SCU76160.1"/>
    <property type="molecule type" value="Genomic_DNA"/>
</dbReference>
<dbReference type="AlphaFoldDB" id="A0A1K0IT84"/>
<evidence type="ECO:0000256" key="3">
    <source>
        <dbReference type="SAM" id="Phobius"/>
    </source>
</evidence>
<dbReference type="PANTHER" id="PTHR45138:SF9">
    <property type="entry name" value="DIGUANYLATE CYCLASE DGCM-RELATED"/>
    <property type="match status" value="1"/>
</dbReference>
<dbReference type="NCBIfam" id="TIGR00254">
    <property type="entry name" value="GGDEF"/>
    <property type="match status" value="1"/>
</dbReference>
<dbReference type="EC" id="2.7.7.65" evidence="1"/>
<feature type="transmembrane region" description="Helical" evidence="3">
    <location>
        <begin position="176"/>
        <end position="194"/>
    </location>
</feature>
<dbReference type="InterPro" id="IPR000160">
    <property type="entry name" value="GGDEF_dom"/>
</dbReference>
<feature type="transmembrane region" description="Helical" evidence="3">
    <location>
        <begin position="225"/>
        <end position="245"/>
    </location>
</feature>
<feature type="transmembrane region" description="Helical" evidence="3">
    <location>
        <begin position="35"/>
        <end position="58"/>
    </location>
</feature>
<keyword evidence="5" id="KW-0808">Transferase</keyword>
<dbReference type="InterPro" id="IPR043128">
    <property type="entry name" value="Rev_trsase/Diguanyl_cyclase"/>
</dbReference>
<feature type="transmembrane region" description="Helical" evidence="3">
    <location>
        <begin position="122"/>
        <end position="139"/>
    </location>
</feature>
<dbReference type="SUPFAM" id="SSF55073">
    <property type="entry name" value="Nucleotide cyclase"/>
    <property type="match status" value="1"/>
</dbReference>
<evidence type="ECO:0000313" key="5">
    <source>
        <dbReference type="EMBL" id="SCU76160.1"/>
    </source>
</evidence>
<gene>
    <name evidence="5" type="primary">yddV</name>
    <name evidence="5" type="ORF">CNECB9_2780019</name>
</gene>
<comment type="catalytic activity">
    <reaction evidence="2">
        <text>2 GTP = 3',3'-c-di-GMP + 2 diphosphate</text>
        <dbReference type="Rhea" id="RHEA:24898"/>
        <dbReference type="ChEBI" id="CHEBI:33019"/>
        <dbReference type="ChEBI" id="CHEBI:37565"/>
        <dbReference type="ChEBI" id="CHEBI:58805"/>
        <dbReference type="EC" id="2.7.7.65"/>
    </reaction>
</comment>
<dbReference type="GO" id="GO:1902201">
    <property type="term" value="P:negative regulation of bacterial-type flagellum-dependent cell motility"/>
    <property type="evidence" value="ECO:0007669"/>
    <property type="project" value="TreeGrafter"/>
</dbReference>
<evidence type="ECO:0000259" key="4">
    <source>
        <dbReference type="PROSITE" id="PS50887"/>
    </source>
</evidence>
<feature type="transmembrane region" description="Helical" evidence="3">
    <location>
        <begin position="91"/>
        <end position="110"/>
    </location>
</feature>